<proteinExistence type="predicted"/>
<feature type="non-terminal residue" evidence="1">
    <location>
        <position position="1"/>
    </location>
</feature>
<accession>A0A060C208</accession>
<protein>
    <submittedName>
        <fullName evidence="1">CAZy families GH31 protein</fullName>
    </submittedName>
</protein>
<dbReference type="GO" id="GO:0005975">
    <property type="term" value="P:carbohydrate metabolic process"/>
    <property type="evidence" value="ECO:0007669"/>
    <property type="project" value="InterPro"/>
</dbReference>
<evidence type="ECO:0000313" key="1">
    <source>
        <dbReference type="EMBL" id="AIA90718.1"/>
    </source>
</evidence>
<reference evidence="1" key="1">
    <citation type="journal article" date="2013" name="Environ. Microbiol.">
        <title>Seasonally variable intestinal metagenomes of the red palm weevil (Rhynchophorus ferrugineus).</title>
        <authorList>
            <person name="Jia S."/>
            <person name="Zhang X."/>
            <person name="Zhang G."/>
            <person name="Yin A."/>
            <person name="Zhang S."/>
            <person name="Li F."/>
            <person name="Wang L."/>
            <person name="Zhao D."/>
            <person name="Yun Q."/>
            <person name="Tala"/>
            <person name="Wang J."/>
            <person name="Sun G."/>
            <person name="Baabdullah M."/>
            <person name="Yu X."/>
            <person name="Hu S."/>
            <person name="Al-Mssallem I.S."/>
            <person name="Yu J."/>
        </authorList>
    </citation>
    <scope>NUCLEOTIDE SEQUENCE</scope>
</reference>
<sequence length="168" mass="19268">LFVILINSIPILLTRGVFMKFTDGYWLNQPQFEIQSPKEVFDYRKSNDKLVLYAPFKYVNERGDELNLGMSTIELTSPLEGVIGVKLIHFDQNAKTPSYELENEHPKIEITTNDNSLSFKSGDLTAKVPFKSHFELNFCIKIKKLPSPWKTLKVLSMISQLVNIICVN</sequence>
<name>A0A060C208_9LACO</name>
<feature type="non-terminal residue" evidence="1">
    <location>
        <position position="168"/>
    </location>
</feature>
<dbReference type="GO" id="GO:0030246">
    <property type="term" value="F:carbohydrate binding"/>
    <property type="evidence" value="ECO:0007669"/>
    <property type="project" value="InterPro"/>
</dbReference>
<dbReference type="Gene3D" id="2.60.40.1760">
    <property type="entry name" value="glycosyl hydrolase (family 31)"/>
    <property type="match status" value="1"/>
</dbReference>
<dbReference type="AlphaFoldDB" id="A0A060C208"/>
<dbReference type="SUPFAM" id="SSF74650">
    <property type="entry name" value="Galactose mutarotase-like"/>
    <property type="match status" value="1"/>
</dbReference>
<organism evidence="1">
    <name type="scientific">uncultured Lactobacillus sp</name>
    <dbReference type="NCBI Taxonomy" id="153152"/>
    <lineage>
        <taxon>Bacteria</taxon>
        <taxon>Bacillati</taxon>
        <taxon>Bacillota</taxon>
        <taxon>Bacilli</taxon>
        <taxon>Lactobacillales</taxon>
        <taxon>Lactobacillaceae</taxon>
        <taxon>Lactobacillus</taxon>
        <taxon>environmental samples</taxon>
    </lineage>
</organism>
<dbReference type="InterPro" id="IPR011013">
    <property type="entry name" value="Gal_mutarotase_sf_dom"/>
</dbReference>
<dbReference type="GO" id="GO:0003824">
    <property type="term" value="F:catalytic activity"/>
    <property type="evidence" value="ECO:0007669"/>
    <property type="project" value="InterPro"/>
</dbReference>
<dbReference type="EMBL" id="KF123415">
    <property type="protein sequence ID" value="AIA90718.1"/>
    <property type="molecule type" value="Genomic_DNA"/>
</dbReference>